<dbReference type="EMBL" id="UZAH01038689">
    <property type="protein sequence ID" value="VDP54197.1"/>
    <property type="molecule type" value="Genomic_DNA"/>
</dbReference>
<reference evidence="3" key="2">
    <citation type="submission" date="2019-09" db="UniProtKB">
        <authorList>
            <consortium name="WormBaseParasite"/>
        </authorList>
    </citation>
    <scope>IDENTIFICATION</scope>
</reference>
<proteinExistence type="predicted"/>
<evidence type="ECO:0000313" key="3">
    <source>
        <dbReference type="WBParaSite" id="HPBE_0002584301-mRNA-1"/>
    </source>
</evidence>
<organism evidence="2 3">
    <name type="scientific">Heligmosomoides polygyrus</name>
    <name type="common">Parasitic roundworm</name>
    <dbReference type="NCBI Taxonomy" id="6339"/>
    <lineage>
        <taxon>Eukaryota</taxon>
        <taxon>Metazoa</taxon>
        <taxon>Ecdysozoa</taxon>
        <taxon>Nematoda</taxon>
        <taxon>Chromadorea</taxon>
        <taxon>Rhabditida</taxon>
        <taxon>Rhabditina</taxon>
        <taxon>Rhabditomorpha</taxon>
        <taxon>Strongyloidea</taxon>
        <taxon>Heligmosomidae</taxon>
        <taxon>Heligmosomoides</taxon>
    </lineage>
</organism>
<keyword evidence="2" id="KW-1185">Reference proteome</keyword>
<gene>
    <name evidence="1" type="ORF">HPBE_LOCUS25842</name>
</gene>
<dbReference type="Proteomes" id="UP000050761">
    <property type="component" value="Unassembled WGS sequence"/>
</dbReference>
<protein>
    <submittedName>
        <fullName evidence="3">Cation_ATPase_N domain-containing protein</fullName>
    </submittedName>
</protein>
<accession>A0A3P8DR83</accession>
<evidence type="ECO:0000313" key="1">
    <source>
        <dbReference type="EMBL" id="VDP54197.1"/>
    </source>
</evidence>
<accession>A0A183GT23</accession>
<name>A0A183GT23_HELPZ</name>
<dbReference type="AlphaFoldDB" id="A0A183GT23"/>
<reference evidence="1 2" key="1">
    <citation type="submission" date="2018-11" db="EMBL/GenBank/DDBJ databases">
        <authorList>
            <consortium name="Pathogen Informatics"/>
        </authorList>
    </citation>
    <scope>NUCLEOTIDE SEQUENCE [LARGE SCALE GENOMIC DNA]</scope>
</reference>
<dbReference type="WBParaSite" id="HPBE_0002584301-mRNA-1">
    <property type="protein sequence ID" value="HPBE_0002584301-mRNA-1"/>
    <property type="gene ID" value="HPBE_0002584301"/>
</dbReference>
<sequence length="85" mass="9739">MSFPSVPQNGFESMAQLLRGNHDDKIITVEETEVALKKMKPGKPTGSDDLAANLWKSKSWYPPEWLTMFFNQVVAEKKKPDTWQI</sequence>
<evidence type="ECO:0000313" key="2">
    <source>
        <dbReference type="Proteomes" id="UP000050761"/>
    </source>
</evidence>
<dbReference type="OrthoDB" id="5833798at2759"/>